<evidence type="ECO:0000256" key="1">
    <source>
        <dbReference type="ARBA" id="ARBA00005762"/>
    </source>
</evidence>
<keyword evidence="2 8" id="KW-0696">RNA-directed RNA polymerase</keyword>
<dbReference type="EC" id="2.7.7.48" evidence="8"/>
<dbReference type="InterPro" id="IPR058751">
    <property type="entry name" value="RDRP_helical"/>
</dbReference>
<dbReference type="PANTHER" id="PTHR23079">
    <property type="entry name" value="RNA-DEPENDENT RNA POLYMERASE"/>
    <property type="match status" value="1"/>
</dbReference>
<evidence type="ECO:0000256" key="5">
    <source>
        <dbReference type="ARBA" id="ARBA00022884"/>
    </source>
</evidence>
<dbReference type="InterPro" id="IPR057596">
    <property type="entry name" value="RDRP_core"/>
</dbReference>
<dbReference type="Gene3D" id="3.30.70.330">
    <property type="match status" value="1"/>
</dbReference>
<evidence type="ECO:0000256" key="7">
    <source>
        <dbReference type="ARBA" id="ARBA00048744"/>
    </source>
</evidence>
<dbReference type="SUPFAM" id="SSF54928">
    <property type="entry name" value="RNA-binding domain, RBD"/>
    <property type="match status" value="1"/>
</dbReference>
<accession>A0ABR2W6S4</accession>
<evidence type="ECO:0000256" key="4">
    <source>
        <dbReference type="ARBA" id="ARBA00022695"/>
    </source>
</evidence>
<proteinExistence type="inferred from homology"/>
<keyword evidence="5 8" id="KW-0694">RNA-binding</keyword>
<comment type="catalytic activity">
    <reaction evidence="7 8">
        <text>RNA(n) + a ribonucleoside 5'-triphosphate = RNA(n+1) + diphosphate</text>
        <dbReference type="Rhea" id="RHEA:21248"/>
        <dbReference type="Rhea" id="RHEA-COMP:14527"/>
        <dbReference type="Rhea" id="RHEA-COMP:17342"/>
        <dbReference type="ChEBI" id="CHEBI:33019"/>
        <dbReference type="ChEBI" id="CHEBI:61557"/>
        <dbReference type="ChEBI" id="CHEBI:140395"/>
        <dbReference type="EC" id="2.7.7.48"/>
    </reaction>
</comment>
<feature type="domain" description="RDRP core" evidence="9">
    <location>
        <begin position="439"/>
        <end position="989"/>
    </location>
</feature>
<evidence type="ECO:0000259" key="9">
    <source>
        <dbReference type="Pfam" id="PF05183"/>
    </source>
</evidence>
<keyword evidence="13" id="KW-1185">Reference proteome</keyword>
<evidence type="ECO:0000313" key="12">
    <source>
        <dbReference type="EMBL" id="KAK9721562.1"/>
    </source>
</evidence>
<keyword evidence="4 8" id="KW-0548">Nucleotidyltransferase</keyword>
<reference evidence="12 13" key="1">
    <citation type="submission" date="2023-04" db="EMBL/GenBank/DDBJ databases">
        <title>Genome of Basidiobolus ranarum AG-B5.</title>
        <authorList>
            <person name="Stajich J.E."/>
            <person name="Carter-House D."/>
            <person name="Gryganskyi A."/>
        </authorList>
    </citation>
    <scope>NUCLEOTIDE SEQUENCE [LARGE SCALE GENOMIC DNA]</scope>
    <source>
        <strain evidence="12 13">AG-B5</strain>
    </source>
</reference>
<name>A0ABR2W6S4_9FUNG</name>
<protein>
    <recommendedName>
        <fullName evidence="8">RNA-dependent RNA polymerase</fullName>
        <ecNumber evidence="8">2.7.7.48</ecNumber>
    </recommendedName>
</protein>
<evidence type="ECO:0000256" key="6">
    <source>
        <dbReference type="ARBA" id="ARBA00023158"/>
    </source>
</evidence>
<keyword evidence="6" id="KW-0943">RNA-mediated gene silencing</keyword>
<evidence type="ECO:0000313" key="13">
    <source>
        <dbReference type="Proteomes" id="UP001479436"/>
    </source>
</evidence>
<gene>
    <name evidence="12" type="ORF">K7432_003305</name>
</gene>
<dbReference type="InterPro" id="IPR058752">
    <property type="entry name" value="RDRP_C_head"/>
</dbReference>
<dbReference type="Pfam" id="PF26252">
    <property type="entry name" value="RdRP_helical"/>
    <property type="match status" value="1"/>
</dbReference>
<dbReference type="Proteomes" id="UP001479436">
    <property type="component" value="Unassembled WGS sequence"/>
</dbReference>
<dbReference type="InterPro" id="IPR012677">
    <property type="entry name" value="Nucleotide-bd_a/b_plait_sf"/>
</dbReference>
<feature type="domain" description="RDRP helical" evidence="10">
    <location>
        <begin position="351"/>
        <end position="408"/>
    </location>
</feature>
<feature type="domain" description="RDRP C-terminal head" evidence="11">
    <location>
        <begin position="1003"/>
        <end position="1151"/>
    </location>
</feature>
<dbReference type="InterPro" id="IPR007855">
    <property type="entry name" value="RDRP"/>
</dbReference>
<comment type="caution">
    <text evidence="12">The sequence shown here is derived from an EMBL/GenBank/DDBJ whole genome shotgun (WGS) entry which is preliminary data.</text>
</comment>
<dbReference type="PANTHER" id="PTHR23079:SF55">
    <property type="entry name" value="RNA-DIRECTED RNA POLYMERASE"/>
    <property type="match status" value="1"/>
</dbReference>
<dbReference type="EMBL" id="JASJQH010006975">
    <property type="protein sequence ID" value="KAK9721562.1"/>
    <property type="molecule type" value="Genomic_DNA"/>
</dbReference>
<dbReference type="InterPro" id="IPR035979">
    <property type="entry name" value="RBD_domain_sf"/>
</dbReference>
<organism evidence="12 13">
    <name type="scientific">Basidiobolus ranarum</name>
    <dbReference type="NCBI Taxonomy" id="34480"/>
    <lineage>
        <taxon>Eukaryota</taxon>
        <taxon>Fungi</taxon>
        <taxon>Fungi incertae sedis</taxon>
        <taxon>Zoopagomycota</taxon>
        <taxon>Entomophthoromycotina</taxon>
        <taxon>Basidiobolomycetes</taxon>
        <taxon>Basidiobolales</taxon>
        <taxon>Basidiobolaceae</taxon>
        <taxon>Basidiobolus</taxon>
    </lineage>
</organism>
<dbReference type="Pfam" id="PF05183">
    <property type="entry name" value="RdRP"/>
    <property type="match status" value="1"/>
</dbReference>
<comment type="similarity">
    <text evidence="1 8">Belongs to the RdRP family.</text>
</comment>
<evidence type="ECO:0000256" key="2">
    <source>
        <dbReference type="ARBA" id="ARBA00022484"/>
    </source>
</evidence>
<evidence type="ECO:0000256" key="3">
    <source>
        <dbReference type="ARBA" id="ARBA00022679"/>
    </source>
</evidence>
<evidence type="ECO:0000256" key="8">
    <source>
        <dbReference type="RuleBase" id="RU363098"/>
    </source>
</evidence>
<evidence type="ECO:0000259" key="10">
    <source>
        <dbReference type="Pfam" id="PF26252"/>
    </source>
</evidence>
<dbReference type="Pfam" id="PF26253">
    <property type="entry name" value="RdRP_head"/>
    <property type="match status" value="1"/>
</dbReference>
<sequence length="1237" mass="142518">MSRSRRSQGYQRYIDEDDFRSFRDNFKPQSHNRGFNSRGRYPPPFSQQHLPPISDEKLRCLLELRINLRNVCFSATAAEVKSFLSQFGHVEVCSIDKDEYTERPLGTGYVIFKPPPEKLTFLSMNHVFKRRALILELPEPEKYQRRSHSNETFKADVLQFGFLVGPTKYLTEWELKENVNLSIDYTIRTINLQFDVRGREYKLTSNFKEVEHEIAVQDNSNQLILTMAFNYPPRFWIKDDKHVGKDRFYWSTHDCWKRITKLWMVPVTMEMASSKEPATIYYPDEAVQLGNWRIYRLHFNGASQSRIRRELGNFITKASKYNLIKKRSLFNSVEIANKDEYTRSRVDITALPFEIQYMIECLLSHDVINEYSVNQDFVDLLSDMSPRIALATLELMHGLKKPIYNIMKSMMKQTQNLNQIYRTTGKVAQHAIMIRKVTITPTKIYIEPPSIETSNRVIRHFSNERENFLRINFSEEGFLKIGVNTTTLGQVYSRLYNVLVHGLVIGNKHYEFLAFSSSQLREHGCWFFASTEKVTAHSIRHWMGDFRSIKNIAKYASRMGQCFSSTRAIAMQPVKDIRMIPDIVRNGYTFSDGVGKVSIALCKKIAKTLDLDHVPPVFQFRLGGCKGVLALSPFVRGDQIQIRPSQIKFESHHNILEIVKVSTYIPCYLNRQIITLLSSLGVPDQVFLNLQQHMIKQLKTISTDDATAIKVLTQNTDEYGITRRMIELIKAGHRTRQDPFIVNLLTLFQVSLLKDIKTRARIHVSKGCFLMGVLDETMSLQENQIFVQYSDPENPNRRKVIVGTCIVTRNPCFHPGDIRVVQAVNIKGLSHLYDCVAFSALGFRDTPSQCSGGDLDGDFFTVIWDPNLIPPTKNYSPMEYDPPGPVEVDEVQIDHIKKFFVNYIASDNLGQISNAHLVHADKHPDGAFNGICLRLAQLNSRAVDFPKTGVPAEFEPGLKVKEYPDFMEKPEGIPTYNSTRIQGKMYRSITTQKFVLAPPVGLDERLLVPGYEEYLEDARNQKASYDMTLFGILKQYGIPTEYEVISGFMDKWVILLGRRKHSVRERVMDSYMAVRSAYIHQFEEEFYDKSTQLIPYDAKEAIYKKASAWYYTTYSPDEGNKNSAIPTFYSFPWVVDRYLNEIALNHHHLSQTKPKPKPSISLSGQTYLLTSESKDSTGNQLNETVEVADIEGMDISEASQVSDMELSNDLVSDSTRFKQFDINDEEDDLEEFAMDFL</sequence>
<evidence type="ECO:0000259" key="11">
    <source>
        <dbReference type="Pfam" id="PF26253"/>
    </source>
</evidence>
<keyword evidence="3 8" id="KW-0808">Transferase</keyword>